<proteinExistence type="predicted"/>
<dbReference type="Proteomes" id="UP000626220">
    <property type="component" value="Unassembled WGS sequence"/>
</dbReference>
<sequence>MFKGLLAATLVVAGLALPASAQNCAKRDLVVERLKVQFSEQLTAGGLQGTSPVETLLEVWASPETGTFTILMTNPNGLSCIVAAGTDFFSGPVKAGAVAQQG</sequence>
<feature type="signal peptide" evidence="1">
    <location>
        <begin position="1"/>
        <end position="21"/>
    </location>
</feature>
<comment type="caution">
    <text evidence="2">The sequence shown here is derived from an EMBL/GenBank/DDBJ whole genome shotgun (WGS) entry which is preliminary data.</text>
</comment>
<keyword evidence="3" id="KW-1185">Reference proteome</keyword>
<keyword evidence="1" id="KW-0732">Signal</keyword>
<reference evidence="2" key="1">
    <citation type="journal article" date="2014" name="Int. J. Syst. Evol. Microbiol.">
        <title>Complete genome sequence of Corynebacterium casei LMG S-19264T (=DSM 44701T), isolated from a smear-ripened cheese.</title>
        <authorList>
            <consortium name="US DOE Joint Genome Institute (JGI-PGF)"/>
            <person name="Walter F."/>
            <person name="Albersmeier A."/>
            <person name="Kalinowski J."/>
            <person name="Ruckert C."/>
        </authorList>
    </citation>
    <scope>NUCLEOTIDE SEQUENCE</scope>
    <source>
        <strain evidence="2">KCTC 42650</strain>
    </source>
</reference>
<evidence type="ECO:0000313" key="2">
    <source>
        <dbReference type="EMBL" id="GHF35463.1"/>
    </source>
</evidence>
<feature type="chain" id="PRO_5035269646" description="Lipoprotein" evidence="1">
    <location>
        <begin position="22"/>
        <end position="102"/>
    </location>
</feature>
<protein>
    <recommendedName>
        <fullName evidence="4">Lipoprotein</fullName>
    </recommendedName>
</protein>
<dbReference type="EMBL" id="BNCJ01000001">
    <property type="protein sequence ID" value="GHF35463.1"/>
    <property type="molecule type" value="Genomic_DNA"/>
</dbReference>
<evidence type="ECO:0000313" key="3">
    <source>
        <dbReference type="Proteomes" id="UP000626220"/>
    </source>
</evidence>
<organism evidence="2 3">
    <name type="scientific">Seohaeicola zhoushanensis</name>
    <dbReference type="NCBI Taxonomy" id="1569283"/>
    <lineage>
        <taxon>Bacteria</taxon>
        <taxon>Pseudomonadati</taxon>
        <taxon>Pseudomonadota</taxon>
        <taxon>Alphaproteobacteria</taxon>
        <taxon>Rhodobacterales</taxon>
        <taxon>Roseobacteraceae</taxon>
        <taxon>Seohaeicola</taxon>
    </lineage>
</organism>
<evidence type="ECO:0000256" key="1">
    <source>
        <dbReference type="SAM" id="SignalP"/>
    </source>
</evidence>
<evidence type="ECO:0008006" key="4">
    <source>
        <dbReference type="Google" id="ProtNLM"/>
    </source>
</evidence>
<accession>A0A8J3GUI8</accession>
<gene>
    <name evidence="2" type="ORF">GCM10017056_03790</name>
</gene>
<dbReference type="RefSeq" id="WP_189678337.1">
    <property type="nucleotide sequence ID" value="NZ_BNCJ01000001.1"/>
</dbReference>
<name>A0A8J3GUI8_9RHOB</name>
<dbReference type="AlphaFoldDB" id="A0A8J3GUI8"/>
<reference evidence="2" key="2">
    <citation type="submission" date="2020-09" db="EMBL/GenBank/DDBJ databases">
        <authorList>
            <person name="Sun Q."/>
            <person name="Kim S."/>
        </authorList>
    </citation>
    <scope>NUCLEOTIDE SEQUENCE</scope>
    <source>
        <strain evidence="2">KCTC 42650</strain>
    </source>
</reference>